<feature type="compositionally biased region" description="Polar residues" evidence="1">
    <location>
        <begin position="261"/>
        <end position="274"/>
    </location>
</feature>
<dbReference type="InterPro" id="IPR029246">
    <property type="entry name" value="TALPID3"/>
</dbReference>
<gene>
    <name evidence="2" type="ORF">DNTS_017510</name>
</gene>
<name>A0A553R8E1_9TELE</name>
<dbReference type="PANTHER" id="PTHR15721">
    <property type="entry name" value="KIAA0586 PROTEIN"/>
    <property type="match status" value="1"/>
</dbReference>
<dbReference type="GO" id="GO:0036064">
    <property type="term" value="C:ciliary basal body"/>
    <property type="evidence" value="ECO:0007669"/>
    <property type="project" value="TreeGrafter"/>
</dbReference>
<protein>
    <submittedName>
        <fullName evidence="2">Uncharacterized protein</fullName>
    </submittedName>
</protein>
<evidence type="ECO:0000313" key="2">
    <source>
        <dbReference type="EMBL" id="TRY98454.1"/>
    </source>
</evidence>
<feature type="compositionally biased region" description="Basic and acidic residues" evidence="1">
    <location>
        <begin position="275"/>
        <end position="287"/>
    </location>
</feature>
<evidence type="ECO:0000256" key="1">
    <source>
        <dbReference type="SAM" id="MobiDB-lite"/>
    </source>
</evidence>
<feature type="compositionally biased region" description="Polar residues" evidence="1">
    <location>
        <begin position="306"/>
        <end position="329"/>
    </location>
</feature>
<feature type="region of interest" description="Disordered" evidence="1">
    <location>
        <begin position="255"/>
        <end position="341"/>
    </location>
</feature>
<dbReference type="Proteomes" id="UP000316079">
    <property type="component" value="Unassembled WGS sequence"/>
</dbReference>
<feature type="region of interest" description="Disordered" evidence="1">
    <location>
        <begin position="121"/>
        <end position="149"/>
    </location>
</feature>
<comment type="caution">
    <text evidence="2">The sequence shown here is derived from an EMBL/GenBank/DDBJ whole genome shotgun (WGS) entry which is preliminary data.</text>
</comment>
<dbReference type="OrthoDB" id="8962653at2759"/>
<sequence length="358" mass="38960">MDSCVPVNVNDSSSSSDAADVLIHSTRASRGEMENSFLSRKSQKTVNIYITKLSESEQVHSVEGTGNPPLPLENFPAASGTAEDIEVSSFSANGRGAVSAAIRKRSQNAPLRRNVSVQVLDRDGSPPQTVQPDPTLHLGDPGTSMSAQSEMEAQIVRVSAELRRLQAPEGSVAPSRVADGENLTAARAARLEEHLNILIQQRLQHLETVQCQQIELQNRLLGSALDVVTYHGNRESQLIVNSTSGILQTDLVRPQIPGSLGNRQHVSSGSQADSSDVRSRMVEHKSPLETPAPRRVIPQPTHWTERSWTSLQKNQGNGRLQDQSTNNQRSPERCALQSVGERRFAIATANNGQPELSR</sequence>
<accession>A0A553R8E1</accession>
<dbReference type="PANTHER" id="PTHR15721:SF2">
    <property type="entry name" value="PROTEIN TALPID3"/>
    <property type="match status" value="1"/>
</dbReference>
<reference evidence="2 3" key="1">
    <citation type="journal article" date="2019" name="Sci. Data">
        <title>Hybrid genome assembly and annotation of Danionella translucida.</title>
        <authorList>
            <person name="Kadobianskyi M."/>
            <person name="Schulze L."/>
            <person name="Schuelke M."/>
            <person name="Judkewitz B."/>
        </authorList>
    </citation>
    <scope>NUCLEOTIDE SEQUENCE [LARGE SCALE GENOMIC DNA]</scope>
    <source>
        <strain evidence="2 3">Bolton</strain>
    </source>
</reference>
<dbReference type="GO" id="GO:0005814">
    <property type="term" value="C:centriole"/>
    <property type="evidence" value="ECO:0007669"/>
    <property type="project" value="TreeGrafter"/>
</dbReference>
<evidence type="ECO:0000313" key="3">
    <source>
        <dbReference type="Proteomes" id="UP000316079"/>
    </source>
</evidence>
<organism evidence="2 3">
    <name type="scientific">Danionella cerebrum</name>
    <dbReference type="NCBI Taxonomy" id="2873325"/>
    <lineage>
        <taxon>Eukaryota</taxon>
        <taxon>Metazoa</taxon>
        <taxon>Chordata</taxon>
        <taxon>Craniata</taxon>
        <taxon>Vertebrata</taxon>
        <taxon>Euteleostomi</taxon>
        <taxon>Actinopterygii</taxon>
        <taxon>Neopterygii</taxon>
        <taxon>Teleostei</taxon>
        <taxon>Ostariophysi</taxon>
        <taxon>Cypriniformes</taxon>
        <taxon>Danionidae</taxon>
        <taxon>Danioninae</taxon>
        <taxon>Danionella</taxon>
    </lineage>
</organism>
<dbReference type="GO" id="GO:0007224">
    <property type="term" value="P:smoothened signaling pathway"/>
    <property type="evidence" value="ECO:0007669"/>
    <property type="project" value="InterPro"/>
</dbReference>
<dbReference type="EMBL" id="SRMA01025164">
    <property type="protein sequence ID" value="TRY98454.1"/>
    <property type="molecule type" value="Genomic_DNA"/>
</dbReference>
<proteinExistence type="predicted"/>
<dbReference type="AlphaFoldDB" id="A0A553R8E1"/>
<keyword evidence="3" id="KW-1185">Reference proteome</keyword>
<dbReference type="Pfam" id="PF15324">
    <property type="entry name" value="TALPID3"/>
    <property type="match status" value="1"/>
</dbReference>